<evidence type="ECO:0000313" key="1">
    <source>
        <dbReference type="EMBL" id="KAK7852727.1"/>
    </source>
</evidence>
<reference evidence="1 2" key="1">
    <citation type="journal article" date="2018" name="Sci. Data">
        <title>The draft genome sequence of cork oak.</title>
        <authorList>
            <person name="Ramos A.M."/>
            <person name="Usie A."/>
            <person name="Barbosa P."/>
            <person name="Barros P.M."/>
            <person name="Capote T."/>
            <person name="Chaves I."/>
            <person name="Simoes F."/>
            <person name="Abreu I."/>
            <person name="Carrasquinho I."/>
            <person name="Faro C."/>
            <person name="Guimaraes J.B."/>
            <person name="Mendonca D."/>
            <person name="Nobrega F."/>
            <person name="Rodrigues L."/>
            <person name="Saibo N.J.M."/>
            <person name="Varela M.C."/>
            <person name="Egas C."/>
            <person name="Matos J."/>
            <person name="Miguel C.M."/>
            <person name="Oliveira M.M."/>
            <person name="Ricardo C.P."/>
            <person name="Goncalves S."/>
        </authorList>
    </citation>
    <scope>NUCLEOTIDE SEQUENCE [LARGE SCALE GENOMIC DNA]</scope>
    <source>
        <strain evidence="2">cv. HL8</strain>
        <tissue evidence="1">Leaves</tissue>
    </source>
</reference>
<proteinExistence type="predicted"/>
<protein>
    <submittedName>
        <fullName evidence="1">Dna-directed rna polymerase subunit alpha</fullName>
    </submittedName>
</protein>
<evidence type="ECO:0000313" key="2">
    <source>
        <dbReference type="Proteomes" id="UP000237347"/>
    </source>
</evidence>
<name>A0AAW0LNU3_QUESU</name>
<dbReference type="SUPFAM" id="SSF56553">
    <property type="entry name" value="Insert subdomain of RNA polymerase alpha subunit"/>
    <property type="match status" value="1"/>
</dbReference>
<keyword evidence="1" id="KW-0240">DNA-directed RNA polymerase</keyword>
<accession>A0AAW0LNU3</accession>
<dbReference type="InterPro" id="IPR036643">
    <property type="entry name" value="RNApol_insert_sf"/>
</dbReference>
<gene>
    <name evidence="1" type="primary">rpoA_1</name>
    <name evidence="1" type="ORF">CFP56_038286</name>
</gene>
<dbReference type="AlphaFoldDB" id="A0AAW0LNU3"/>
<dbReference type="Proteomes" id="UP000237347">
    <property type="component" value="Unassembled WGS sequence"/>
</dbReference>
<organism evidence="1 2">
    <name type="scientific">Quercus suber</name>
    <name type="common">Cork oak</name>
    <dbReference type="NCBI Taxonomy" id="58331"/>
    <lineage>
        <taxon>Eukaryota</taxon>
        <taxon>Viridiplantae</taxon>
        <taxon>Streptophyta</taxon>
        <taxon>Embryophyta</taxon>
        <taxon>Tracheophyta</taxon>
        <taxon>Spermatophyta</taxon>
        <taxon>Magnoliopsida</taxon>
        <taxon>eudicotyledons</taxon>
        <taxon>Gunneridae</taxon>
        <taxon>Pentapetalae</taxon>
        <taxon>rosids</taxon>
        <taxon>fabids</taxon>
        <taxon>Fagales</taxon>
        <taxon>Fagaceae</taxon>
        <taxon>Quercus</taxon>
    </lineage>
</organism>
<dbReference type="GO" id="GO:0000428">
    <property type="term" value="C:DNA-directed RNA polymerase complex"/>
    <property type="evidence" value="ECO:0007669"/>
    <property type="project" value="UniProtKB-KW"/>
</dbReference>
<dbReference type="EMBL" id="PKMF04000073">
    <property type="protein sequence ID" value="KAK7852727.1"/>
    <property type="molecule type" value="Genomic_DNA"/>
</dbReference>
<feature type="non-terminal residue" evidence="1">
    <location>
        <position position="1"/>
    </location>
</feature>
<keyword evidence="2" id="KW-1185">Reference proteome</keyword>
<sequence>LTEPINLYIELQIERDRGYRIKTTNNSQDGSYPIDAVLCLFEMQTIVFILM</sequence>
<comment type="caution">
    <text evidence="1">The sequence shown here is derived from an EMBL/GenBank/DDBJ whole genome shotgun (WGS) entry which is preliminary data.</text>
</comment>
<keyword evidence="1" id="KW-0804">Transcription</keyword>